<sequence>MLQVQPTPFLQRKPKEITKIILLDLEKQSSPAFPSWAVPHASASEYSNIRLLPSRHVTPQCRLQKLQEVNFADINGR</sequence>
<proteinExistence type="predicted"/>
<comment type="caution">
    <text evidence="1">The sequence shown here is derived from an EMBL/GenBank/DDBJ whole genome shotgun (WGS) entry which is preliminary data.</text>
</comment>
<protein>
    <submittedName>
        <fullName evidence="1">Uncharacterized protein</fullName>
    </submittedName>
</protein>
<reference evidence="1 2" key="1">
    <citation type="submission" date="2016-02" db="EMBL/GenBank/DDBJ databases">
        <title>Band-tailed pigeon sequencing and assembly.</title>
        <authorList>
            <person name="Soares A.E."/>
            <person name="Novak B.J."/>
            <person name="Rice E.S."/>
            <person name="O'Connell B."/>
            <person name="Chang D."/>
            <person name="Weber S."/>
            <person name="Shapiro B."/>
        </authorList>
    </citation>
    <scope>NUCLEOTIDE SEQUENCE [LARGE SCALE GENOMIC DNA]</scope>
    <source>
        <strain evidence="1">BTP2013</strain>
        <tissue evidence="1">Blood</tissue>
    </source>
</reference>
<gene>
    <name evidence="1" type="ORF">AV530_010001</name>
</gene>
<keyword evidence="2" id="KW-1185">Reference proteome</keyword>
<organism evidence="1 2">
    <name type="scientific">Patagioenas fasciata monilis</name>
    <dbReference type="NCBI Taxonomy" id="372326"/>
    <lineage>
        <taxon>Eukaryota</taxon>
        <taxon>Metazoa</taxon>
        <taxon>Chordata</taxon>
        <taxon>Craniata</taxon>
        <taxon>Vertebrata</taxon>
        <taxon>Euteleostomi</taxon>
        <taxon>Archelosauria</taxon>
        <taxon>Archosauria</taxon>
        <taxon>Dinosauria</taxon>
        <taxon>Saurischia</taxon>
        <taxon>Theropoda</taxon>
        <taxon>Coelurosauria</taxon>
        <taxon>Aves</taxon>
        <taxon>Neognathae</taxon>
        <taxon>Neoaves</taxon>
        <taxon>Columbimorphae</taxon>
        <taxon>Columbiformes</taxon>
        <taxon>Columbidae</taxon>
        <taxon>Patagioenas</taxon>
    </lineage>
</organism>
<evidence type="ECO:0000313" key="2">
    <source>
        <dbReference type="Proteomes" id="UP000190648"/>
    </source>
</evidence>
<dbReference type="EMBL" id="LSYS01003973">
    <property type="protein sequence ID" value="OPJ81587.1"/>
    <property type="molecule type" value="Genomic_DNA"/>
</dbReference>
<accession>A0A1V4KCI3</accession>
<evidence type="ECO:0000313" key="1">
    <source>
        <dbReference type="EMBL" id="OPJ81587.1"/>
    </source>
</evidence>
<dbReference type="AlphaFoldDB" id="A0A1V4KCI3"/>
<dbReference type="Proteomes" id="UP000190648">
    <property type="component" value="Unassembled WGS sequence"/>
</dbReference>
<name>A0A1V4KCI3_PATFA</name>